<protein>
    <submittedName>
        <fullName evidence="5">SAM-dependent chlorinase/fluorinase</fullName>
    </submittedName>
</protein>
<dbReference type="Pfam" id="PF20257">
    <property type="entry name" value="SAM_HAT_C"/>
    <property type="match status" value="1"/>
</dbReference>
<dbReference type="InterPro" id="IPR046470">
    <property type="entry name" value="SAM_HAT_C"/>
</dbReference>
<evidence type="ECO:0000256" key="2">
    <source>
        <dbReference type="ARBA" id="ARBA00024035"/>
    </source>
</evidence>
<dbReference type="PIRSF" id="PIRSF006779">
    <property type="entry name" value="UCP006779"/>
    <property type="match status" value="1"/>
</dbReference>
<evidence type="ECO:0000259" key="4">
    <source>
        <dbReference type="Pfam" id="PF20257"/>
    </source>
</evidence>
<dbReference type="SUPFAM" id="SSF101852">
    <property type="entry name" value="Bacterial fluorinating enzyme, C-terminal domain"/>
    <property type="match status" value="1"/>
</dbReference>
<dbReference type="InterPro" id="IPR002747">
    <property type="entry name" value="SAM_OH_AdoTrfase"/>
</dbReference>
<comment type="caution">
    <text evidence="5">The sequence shown here is derived from an EMBL/GenBank/DDBJ whole genome shotgun (WGS) entry which is preliminary data.</text>
</comment>
<dbReference type="EMBL" id="RKLV01000002">
    <property type="protein sequence ID" value="MCX2818332.1"/>
    <property type="molecule type" value="Genomic_DNA"/>
</dbReference>
<proteinExistence type="inferred from homology"/>
<name>A0A9Q4GG53_9EURY</name>
<evidence type="ECO:0000313" key="5">
    <source>
        <dbReference type="EMBL" id="MCX2818332.1"/>
    </source>
</evidence>
<dbReference type="InterPro" id="IPR023227">
    <property type="entry name" value="SAM_OH_AdoTrfase_C_sf"/>
</dbReference>
<keyword evidence="1" id="KW-0949">S-adenosyl-L-methionine</keyword>
<dbReference type="InterPro" id="IPR046469">
    <property type="entry name" value="SAM_HAT_N"/>
</dbReference>
<dbReference type="SUPFAM" id="SSF102522">
    <property type="entry name" value="Bacterial fluorinating enzyme, N-terminal domain"/>
    <property type="match status" value="1"/>
</dbReference>
<feature type="domain" description="S-adenosyl-l-methionine hydroxide adenosyltransferase N-terminal" evidence="3">
    <location>
        <begin position="5"/>
        <end position="136"/>
    </location>
</feature>
<accession>A0A9Q4GG53</accession>
<dbReference type="PANTHER" id="PTHR35092:SF1">
    <property type="entry name" value="CHLORINASE MJ1651"/>
    <property type="match status" value="1"/>
</dbReference>
<dbReference type="Pfam" id="PF01887">
    <property type="entry name" value="SAM_HAT_N"/>
    <property type="match status" value="1"/>
</dbReference>
<dbReference type="Gene3D" id="2.40.30.90">
    <property type="entry name" value="Bacterial fluorinating enzyme like"/>
    <property type="match status" value="1"/>
</dbReference>
<evidence type="ECO:0000259" key="3">
    <source>
        <dbReference type="Pfam" id="PF01887"/>
    </source>
</evidence>
<feature type="domain" description="S-adenosyl-l-methionine hydroxide adenosyltransferase C-terminal" evidence="4">
    <location>
        <begin position="167"/>
        <end position="248"/>
    </location>
</feature>
<dbReference type="PANTHER" id="PTHR35092">
    <property type="entry name" value="CHLORINASE MJ1651"/>
    <property type="match status" value="1"/>
</dbReference>
<dbReference type="Gene3D" id="3.40.50.10790">
    <property type="entry name" value="S-adenosyl-l-methionine hydroxide adenosyltransferase, N-terminal"/>
    <property type="match status" value="1"/>
</dbReference>
<dbReference type="AlphaFoldDB" id="A0A9Q4GG53"/>
<organism evidence="5 6">
    <name type="scientific">Halorutilus salinus</name>
    <dbReference type="NCBI Taxonomy" id="2487751"/>
    <lineage>
        <taxon>Archaea</taxon>
        <taxon>Methanobacteriati</taxon>
        <taxon>Methanobacteriota</taxon>
        <taxon>Stenosarchaea group</taxon>
        <taxon>Halobacteria</taxon>
        <taxon>Halorutilales</taxon>
        <taxon>Halorutilaceae</taxon>
        <taxon>Halorutilus</taxon>
    </lineage>
</organism>
<dbReference type="InterPro" id="IPR023228">
    <property type="entry name" value="SAM_OH_AdoTrfase_N_sf"/>
</dbReference>
<gene>
    <name evidence="5" type="ORF">EGH25_03065</name>
</gene>
<keyword evidence="6" id="KW-1185">Reference proteome</keyword>
<evidence type="ECO:0000313" key="6">
    <source>
        <dbReference type="Proteomes" id="UP001149411"/>
    </source>
</evidence>
<dbReference type="Proteomes" id="UP001149411">
    <property type="component" value="Unassembled WGS sequence"/>
</dbReference>
<comment type="similarity">
    <text evidence="2">Belongs to the SAM hydrolase / SAM-dependent halogenase family.</text>
</comment>
<reference evidence="5" key="1">
    <citation type="submission" date="2022-09" db="EMBL/GenBank/DDBJ databases">
        <title>Haloadaptaus new haloarchaeum isolated from saline soil.</title>
        <authorList>
            <person name="Duran-Viseras A."/>
            <person name="Sanchez-Porro C."/>
            <person name="Ventosa A."/>
        </authorList>
    </citation>
    <scope>NUCLEOTIDE SEQUENCE</scope>
    <source>
        <strain evidence="5">F3-133</strain>
    </source>
</reference>
<evidence type="ECO:0000256" key="1">
    <source>
        <dbReference type="ARBA" id="ARBA00022691"/>
    </source>
</evidence>
<sequence length="257" mass="27205">MQAPVTLLTDFDDFYVASMRGVVASHGVPVIDIYHEVPPQDVRAGAFILRNVAPYFPEGTVHCVVVDPGVGTDRRSVVAEAGDQYLVGPDNGVLVPAARELAGDDARFYDAPYDEPESHTFHGRDVFAPQAVRVAVDGVGAVAGERVEPTRLDLGTPTFEGGEARATVVYVDRFGNAVTNLSGDAVLARTDYGGEVVIDGRRLPFERTYADVGRGEPLALVGSHGNLEVAAREASGADVLGLSSGDDLTVRPETKEG</sequence>
<dbReference type="RefSeq" id="WP_266086108.1">
    <property type="nucleotide sequence ID" value="NZ_RKLV01000002.1"/>
</dbReference>